<dbReference type="NCBIfam" id="TIGR01458">
    <property type="entry name" value="HAD-SF-IIA-hyp3"/>
    <property type="match status" value="1"/>
</dbReference>
<keyword evidence="4" id="KW-0460">Magnesium</keyword>
<dbReference type="InterPro" id="IPR006355">
    <property type="entry name" value="LHPP/HDHD2"/>
</dbReference>
<sequence>MAFLSGYMEGEKQDTAKRMLAVTQPRDPPQAVAPKLSARTSPVLGMTLKAVLFDIEGTLAIGGRPLPGAVEAVALGRKAGLDVRFLTNISGRTPAMLCAELRGMGFALSEHEIHTATSACVEYLRERTGTRCRLVVPDAVLPMFDGIARDDEHPDVVVVGDVGSEFNYALLNGVFRQLRDGAELIALHKGVFWIAADGPRLDAGAFIVGLEAATRKQALVMGKPSPVFFTKAFDALGVAPGQALVVGDDVMTDVQGAHGVQAPCALVGTGKYRPGDEEREPRPDHFLATLDGFAALLDGSR</sequence>
<comment type="similarity">
    <text evidence="2">Belongs to the HAD-like hydrolase superfamily.</text>
</comment>
<dbReference type="Proteomes" id="UP000298180">
    <property type="component" value="Unassembled WGS sequence"/>
</dbReference>
<dbReference type="GO" id="GO:0046872">
    <property type="term" value="F:metal ion binding"/>
    <property type="evidence" value="ECO:0007669"/>
    <property type="project" value="UniProtKB-KW"/>
</dbReference>
<dbReference type="GO" id="GO:0016791">
    <property type="term" value="F:phosphatase activity"/>
    <property type="evidence" value="ECO:0007669"/>
    <property type="project" value="InterPro"/>
</dbReference>
<evidence type="ECO:0000256" key="2">
    <source>
        <dbReference type="ARBA" id="ARBA00007958"/>
    </source>
</evidence>
<dbReference type="PANTHER" id="PTHR19288:SF46">
    <property type="entry name" value="HALOACID DEHALOGENASE-LIKE HYDROLASE DOMAIN-CONTAINING PROTEIN 2"/>
    <property type="match status" value="1"/>
</dbReference>
<dbReference type="AlphaFoldDB" id="A0A4Z0C1G4"/>
<organism evidence="6 7">
    <name type="scientific">Ramlibacter henchirensis</name>
    <dbReference type="NCBI Taxonomy" id="204072"/>
    <lineage>
        <taxon>Bacteria</taxon>
        <taxon>Pseudomonadati</taxon>
        <taxon>Pseudomonadota</taxon>
        <taxon>Betaproteobacteria</taxon>
        <taxon>Burkholderiales</taxon>
        <taxon>Comamonadaceae</taxon>
        <taxon>Ramlibacter</taxon>
    </lineage>
</organism>
<dbReference type="Pfam" id="PF13344">
    <property type="entry name" value="Hydrolase_6"/>
    <property type="match status" value="1"/>
</dbReference>
<name>A0A4Z0C1G4_9BURK</name>
<dbReference type="GO" id="GO:0005737">
    <property type="term" value="C:cytoplasm"/>
    <property type="evidence" value="ECO:0007669"/>
    <property type="project" value="TreeGrafter"/>
</dbReference>
<accession>A0A4Z0C1G4</accession>
<dbReference type="EMBL" id="SMLM01000001">
    <property type="protein sequence ID" value="TFZ05457.1"/>
    <property type="molecule type" value="Genomic_DNA"/>
</dbReference>
<dbReference type="InterPro" id="IPR023214">
    <property type="entry name" value="HAD_sf"/>
</dbReference>
<evidence type="ECO:0000256" key="4">
    <source>
        <dbReference type="ARBA" id="ARBA00022842"/>
    </source>
</evidence>
<dbReference type="InterPro" id="IPR036412">
    <property type="entry name" value="HAD-like_sf"/>
</dbReference>
<dbReference type="Pfam" id="PF13242">
    <property type="entry name" value="Hydrolase_like"/>
    <property type="match status" value="1"/>
</dbReference>
<evidence type="ECO:0000313" key="6">
    <source>
        <dbReference type="EMBL" id="TFZ05457.1"/>
    </source>
</evidence>
<dbReference type="NCBIfam" id="TIGR01460">
    <property type="entry name" value="HAD-SF-IIA"/>
    <property type="match status" value="1"/>
</dbReference>
<comment type="caution">
    <text evidence="6">The sequence shown here is derived from an EMBL/GenBank/DDBJ whole genome shotgun (WGS) entry which is preliminary data.</text>
</comment>
<dbReference type="SUPFAM" id="SSF56784">
    <property type="entry name" value="HAD-like"/>
    <property type="match status" value="1"/>
</dbReference>
<keyword evidence="3" id="KW-0479">Metal-binding</keyword>
<dbReference type="OrthoDB" id="148966at2"/>
<evidence type="ECO:0000313" key="7">
    <source>
        <dbReference type="Proteomes" id="UP000298180"/>
    </source>
</evidence>
<evidence type="ECO:0000256" key="3">
    <source>
        <dbReference type="ARBA" id="ARBA00022723"/>
    </source>
</evidence>
<evidence type="ECO:0000256" key="5">
    <source>
        <dbReference type="ARBA" id="ARBA00039666"/>
    </source>
</evidence>
<dbReference type="Gene3D" id="3.40.50.1000">
    <property type="entry name" value="HAD superfamily/HAD-like"/>
    <property type="match status" value="2"/>
</dbReference>
<gene>
    <name evidence="6" type="ORF">EZ313_01940</name>
</gene>
<protein>
    <recommendedName>
        <fullName evidence="5">Haloacid dehalogenase-like hydrolase domain-containing protein 2</fullName>
    </recommendedName>
</protein>
<dbReference type="PANTHER" id="PTHR19288">
    <property type="entry name" value="4-NITROPHENYLPHOSPHATASE-RELATED"/>
    <property type="match status" value="1"/>
</dbReference>
<reference evidence="6 7" key="1">
    <citation type="submission" date="2019-03" db="EMBL/GenBank/DDBJ databases">
        <title>Ramlibacter henchirensis DSM 14656, whole genome shotgun sequence.</title>
        <authorList>
            <person name="Zhang X."/>
            <person name="Feng G."/>
            <person name="Zhu H."/>
        </authorList>
    </citation>
    <scope>NUCLEOTIDE SEQUENCE [LARGE SCALE GENOMIC DNA]</scope>
    <source>
        <strain evidence="6 7">DSM 14656</strain>
    </source>
</reference>
<comment type="cofactor">
    <cofactor evidence="1">
        <name>Mg(2+)</name>
        <dbReference type="ChEBI" id="CHEBI:18420"/>
    </cofactor>
</comment>
<evidence type="ECO:0000256" key="1">
    <source>
        <dbReference type="ARBA" id="ARBA00001946"/>
    </source>
</evidence>
<proteinExistence type="inferred from homology"/>
<keyword evidence="7" id="KW-1185">Reference proteome</keyword>
<dbReference type="InterPro" id="IPR006357">
    <property type="entry name" value="HAD-SF_hydro_IIA"/>
</dbReference>
<keyword evidence="6" id="KW-0378">Hydrolase</keyword>